<protein>
    <submittedName>
        <fullName evidence="2">GNAT family N-acetyltransferase</fullName>
    </submittedName>
</protein>
<dbReference type="AlphaFoldDB" id="A0A931HT26"/>
<reference evidence="2 3" key="1">
    <citation type="journal article" date="2005" name="Int. J. Syst. Evol. Microbiol.">
        <title>Halobacillus yeomjeoni sp. nov., isolated from a marine solar saltern in Korea.</title>
        <authorList>
            <person name="Yoon J.H."/>
            <person name="Kang S.J."/>
            <person name="Lee C.H."/>
            <person name="Oh H.W."/>
            <person name="Oh T.K."/>
        </authorList>
    </citation>
    <scope>NUCLEOTIDE SEQUENCE [LARGE SCALE GENOMIC DNA]</scope>
    <source>
        <strain evidence="2 3">KCTC 3957</strain>
    </source>
</reference>
<dbReference type="GO" id="GO:0016747">
    <property type="term" value="F:acyltransferase activity, transferring groups other than amino-acyl groups"/>
    <property type="evidence" value="ECO:0007669"/>
    <property type="project" value="InterPro"/>
</dbReference>
<dbReference type="RefSeq" id="WP_197315844.1">
    <property type="nucleotide sequence ID" value="NZ_JADZSC010000001.1"/>
</dbReference>
<gene>
    <name evidence="2" type="ORF">H0267_03245</name>
</gene>
<dbReference type="CDD" id="cd04301">
    <property type="entry name" value="NAT_SF"/>
    <property type="match status" value="1"/>
</dbReference>
<keyword evidence="3" id="KW-1185">Reference proteome</keyword>
<proteinExistence type="predicted"/>
<dbReference type="EMBL" id="JADZSC010000001">
    <property type="protein sequence ID" value="MBH0229220.1"/>
    <property type="molecule type" value="Genomic_DNA"/>
</dbReference>
<comment type="caution">
    <text evidence="2">The sequence shown here is derived from an EMBL/GenBank/DDBJ whole genome shotgun (WGS) entry which is preliminary data.</text>
</comment>
<name>A0A931HT26_9BACI</name>
<evidence type="ECO:0000313" key="3">
    <source>
        <dbReference type="Proteomes" id="UP000614490"/>
    </source>
</evidence>
<feature type="domain" description="N-acetyltransferase" evidence="1">
    <location>
        <begin position="2"/>
        <end position="139"/>
    </location>
</feature>
<dbReference type="PROSITE" id="PS51186">
    <property type="entry name" value="GNAT"/>
    <property type="match status" value="1"/>
</dbReference>
<dbReference type="Gene3D" id="3.40.630.30">
    <property type="match status" value="1"/>
</dbReference>
<organism evidence="2 3">
    <name type="scientific">Halobacillus yeomjeoni</name>
    <dbReference type="NCBI Taxonomy" id="311194"/>
    <lineage>
        <taxon>Bacteria</taxon>
        <taxon>Bacillati</taxon>
        <taxon>Bacillota</taxon>
        <taxon>Bacilli</taxon>
        <taxon>Bacillales</taxon>
        <taxon>Bacillaceae</taxon>
        <taxon>Halobacillus</taxon>
    </lineage>
</organism>
<dbReference type="InterPro" id="IPR000182">
    <property type="entry name" value="GNAT_dom"/>
</dbReference>
<dbReference type="Pfam" id="PF00583">
    <property type="entry name" value="Acetyltransf_1"/>
    <property type="match status" value="1"/>
</dbReference>
<evidence type="ECO:0000259" key="1">
    <source>
        <dbReference type="PROSITE" id="PS51186"/>
    </source>
</evidence>
<evidence type="ECO:0000313" key="2">
    <source>
        <dbReference type="EMBL" id="MBH0229220.1"/>
    </source>
</evidence>
<dbReference type="SUPFAM" id="SSF55729">
    <property type="entry name" value="Acyl-CoA N-acyltransferases (Nat)"/>
    <property type="match status" value="1"/>
</dbReference>
<dbReference type="Proteomes" id="UP000614490">
    <property type="component" value="Unassembled WGS sequence"/>
</dbReference>
<accession>A0A931HT26</accession>
<dbReference type="InterPro" id="IPR016181">
    <property type="entry name" value="Acyl_CoA_acyltransferase"/>
</dbReference>
<sequence length="143" mass="17037">MEIVEQWKQEDRDFIRKNLIDYNMKKLPDELNTPNEDVGFVLKDELGNIKGGITANMFWRHMHIDFLWVDEKLRGKGYGRALLEKMEHLAVKKGCRFIYLDTFSFQAPDFYQENGYEVFGTIEDHPEGFNQYFLLKRFDKQSG</sequence>